<accession>A0ABP1IKC7</accession>
<dbReference type="EMBL" id="CAXDID020000079">
    <property type="protein sequence ID" value="CAL6018006.1"/>
    <property type="molecule type" value="Genomic_DNA"/>
</dbReference>
<comment type="caution">
    <text evidence="2">The sequence shown here is derived from an EMBL/GenBank/DDBJ whole genome shotgun (WGS) entry which is preliminary data.</text>
</comment>
<evidence type="ECO:0000313" key="4">
    <source>
        <dbReference type="Proteomes" id="UP001642409"/>
    </source>
</evidence>
<evidence type="ECO:0000313" key="2">
    <source>
        <dbReference type="EMBL" id="CAL6018006.1"/>
    </source>
</evidence>
<reference evidence="2 4" key="1">
    <citation type="submission" date="2024-07" db="EMBL/GenBank/DDBJ databases">
        <authorList>
            <person name="Akdeniz Z."/>
        </authorList>
    </citation>
    <scope>NUCLEOTIDE SEQUENCE [LARGE SCALE GENOMIC DNA]</scope>
</reference>
<feature type="signal peptide" evidence="1">
    <location>
        <begin position="1"/>
        <end position="22"/>
    </location>
</feature>
<sequence length="107" mass="12404">MCCCSNRHILAYSLLLAWHTSCGTCYKSPSIYLRLEIEVIFLFIQSHSLEIFAQYQCLLLVQDVGNKRSRSIWKYPSIERNQGKLSQQFVEILKSKVAFKITGLNIK</sequence>
<keyword evidence="1" id="KW-0732">Signal</keyword>
<gene>
    <name evidence="2" type="ORF">HINF_LOCUS26264</name>
    <name evidence="3" type="ORF">HINF_LOCUS26266</name>
</gene>
<organism evidence="2 4">
    <name type="scientific">Hexamita inflata</name>
    <dbReference type="NCBI Taxonomy" id="28002"/>
    <lineage>
        <taxon>Eukaryota</taxon>
        <taxon>Metamonada</taxon>
        <taxon>Diplomonadida</taxon>
        <taxon>Hexamitidae</taxon>
        <taxon>Hexamitinae</taxon>
        <taxon>Hexamita</taxon>
    </lineage>
</organism>
<keyword evidence="4" id="KW-1185">Reference proteome</keyword>
<dbReference type="Proteomes" id="UP001642409">
    <property type="component" value="Unassembled WGS sequence"/>
</dbReference>
<dbReference type="EMBL" id="CAXDID020000079">
    <property type="protein sequence ID" value="CAL6018010.1"/>
    <property type="molecule type" value="Genomic_DNA"/>
</dbReference>
<protein>
    <submittedName>
        <fullName evidence="2">Hypothetical_protein</fullName>
    </submittedName>
</protein>
<name>A0ABP1IKC7_9EUKA</name>
<evidence type="ECO:0000313" key="3">
    <source>
        <dbReference type="EMBL" id="CAL6018010.1"/>
    </source>
</evidence>
<evidence type="ECO:0000256" key="1">
    <source>
        <dbReference type="SAM" id="SignalP"/>
    </source>
</evidence>
<feature type="chain" id="PRO_5045029670" evidence="1">
    <location>
        <begin position="23"/>
        <end position="107"/>
    </location>
</feature>
<proteinExistence type="predicted"/>